<evidence type="ECO:0000256" key="2">
    <source>
        <dbReference type="ARBA" id="ARBA00022679"/>
    </source>
</evidence>
<dbReference type="PANTHER" id="PTHR11877">
    <property type="entry name" value="HYDROXYMETHYLGLUTARYL-COA SYNTHASE"/>
    <property type="match status" value="1"/>
</dbReference>
<sequence>MVMDAFLNAIGTGVPDHDIHAAFVDAVPGLLPGDKERKAFGKLAERSGIEHRYSSIEPVSPEEMAERYCRDGFYRPGAFPTTGTRMRRFEQDSPALADRALADLSARLGHNAAEGVTHLVITSCTGFVAPGLDGHLIAKHGLDSRVERTLIGFMGCNAAMNGFKTARHIVRSEPEARVLTLNIELCTLHLQEITPDTPLNTALMFLLFADGAAASIVSAEPTGLRLDGFASDIAPETEDKITWNIGDDGFDMWLSGQVPRIIARTVPGHVAGLKARIEGGEVGLWAVHPGGRTILDAVASGLDLPEADLATSRSVLRDYGNMSSATLSFVLKRMLEAPQSGRAGIAIGFGPGLSIESMIFRESATG</sequence>
<dbReference type="InterPro" id="IPR011141">
    <property type="entry name" value="Polyketide_synthase_type-III"/>
</dbReference>
<gene>
    <name evidence="5" type="ORF">LNKW23_24990</name>
</gene>
<dbReference type="CDD" id="cd00831">
    <property type="entry name" value="CHS_like"/>
    <property type="match status" value="1"/>
</dbReference>
<evidence type="ECO:0000256" key="1">
    <source>
        <dbReference type="ARBA" id="ARBA00005531"/>
    </source>
</evidence>
<evidence type="ECO:0000259" key="4">
    <source>
        <dbReference type="Pfam" id="PF02797"/>
    </source>
</evidence>
<feature type="domain" description="Chalcone/stilbene synthase N-terminal" evidence="3">
    <location>
        <begin position="5"/>
        <end position="221"/>
    </location>
</feature>
<name>A0ABQ6LQW5_9RHOB</name>
<evidence type="ECO:0000313" key="5">
    <source>
        <dbReference type="EMBL" id="GMG83286.1"/>
    </source>
</evidence>
<evidence type="ECO:0000259" key="3">
    <source>
        <dbReference type="Pfam" id="PF00195"/>
    </source>
</evidence>
<dbReference type="Pfam" id="PF02797">
    <property type="entry name" value="Chal_sti_synt_C"/>
    <property type="match status" value="1"/>
</dbReference>
<organism evidence="5 6">
    <name type="scientific">Paralimibaculum aggregatum</name>
    <dbReference type="NCBI Taxonomy" id="3036245"/>
    <lineage>
        <taxon>Bacteria</taxon>
        <taxon>Pseudomonadati</taxon>
        <taxon>Pseudomonadota</taxon>
        <taxon>Alphaproteobacteria</taxon>
        <taxon>Rhodobacterales</taxon>
        <taxon>Paracoccaceae</taxon>
        <taxon>Paralimibaculum</taxon>
    </lineage>
</organism>
<keyword evidence="6" id="KW-1185">Reference proteome</keyword>
<keyword evidence="2" id="KW-0808">Transferase</keyword>
<accession>A0ABQ6LQW5</accession>
<proteinExistence type="inferred from homology"/>
<comment type="similarity">
    <text evidence="1">Belongs to the thiolase-like superfamily. Chalcone/stilbene synthases family.</text>
</comment>
<dbReference type="EMBL" id="BSYI01000018">
    <property type="protein sequence ID" value="GMG83286.1"/>
    <property type="molecule type" value="Genomic_DNA"/>
</dbReference>
<reference evidence="5 6" key="1">
    <citation type="submission" date="2023-04" db="EMBL/GenBank/DDBJ databases">
        <title>Marinoamorphus aggregata gen. nov., sp. Nov., isolate from tissue of brittle star Ophioplocus japonicus.</title>
        <authorList>
            <person name="Kawano K."/>
            <person name="Sawayama S."/>
            <person name="Nakagawa S."/>
        </authorList>
    </citation>
    <scope>NUCLEOTIDE SEQUENCE [LARGE SCALE GENOMIC DNA]</scope>
    <source>
        <strain evidence="5 6">NKW23</strain>
    </source>
</reference>
<comment type="caution">
    <text evidence="5">The sequence shown here is derived from an EMBL/GenBank/DDBJ whole genome shotgun (WGS) entry which is preliminary data.</text>
</comment>
<dbReference type="SUPFAM" id="SSF53901">
    <property type="entry name" value="Thiolase-like"/>
    <property type="match status" value="2"/>
</dbReference>
<dbReference type="PANTHER" id="PTHR11877:SF46">
    <property type="entry name" value="TYPE III POLYKETIDE SYNTHASE A"/>
    <property type="match status" value="1"/>
</dbReference>
<dbReference type="InterPro" id="IPR012328">
    <property type="entry name" value="Chalcone/stilbene_synt_C"/>
</dbReference>
<feature type="domain" description="Chalcone/stilbene synthase C-terminal" evidence="4">
    <location>
        <begin position="231"/>
        <end position="361"/>
    </location>
</feature>
<dbReference type="Pfam" id="PF00195">
    <property type="entry name" value="Chal_sti_synt_N"/>
    <property type="match status" value="1"/>
</dbReference>
<dbReference type="Gene3D" id="3.40.47.10">
    <property type="match status" value="2"/>
</dbReference>
<evidence type="ECO:0000313" key="6">
    <source>
        <dbReference type="Proteomes" id="UP001239909"/>
    </source>
</evidence>
<dbReference type="Proteomes" id="UP001239909">
    <property type="component" value="Unassembled WGS sequence"/>
</dbReference>
<dbReference type="InterPro" id="IPR001099">
    <property type="entry name" value="Chalcone/stilbene_synt_N"/>
</dbReference>
<protein>
    <submittedName>
        <fullName evidence="5">Type III polyketide synthase</fullName>
    </submittedName>
</protein>
<dbReference type="InterPro" id="IPR016039">
    <property type="entry name" value="Thiolase-like"/>
</dbReference>
<dbReference type="PIRSF" id="PIRSF000451">
    <property type="entry name" value="PKS_III"/>
    <property type="match status" value="1"/>
</dbReference>